<dbReference type="GO" id="GO:0006559">
    <property type="term" value="P:L-phenylalanine catabolic process"/>
    <property type="evidence" value="ECO:0007669"/>
    <property type="project" value="UniProtKB-UniPathway"/>
</dbReference>
<comment type="similarity">
    <text evidence="3">Belongs to the homogentisate dioxygenase family.</text>
</comment>
<dbReference type="Proteomes" id="UP000187429">
    <property type="component" value="Unassembled WGS sequence"/>
</dbReference>
<dbReference type="Pfam" id="PF04209">
    <property type="entry name" value="HgmA_C"/>
    <property type="match status" value="1"/>
</dbReference>
<feature type="binding site" evidence="12">
    <location>
        <position position="383"/>
    </location>
    <ligand>
        <name>Fe cation</name>
        <dbReference type="ChEBI" id="CHEBI:24875"/>
    </ligand>
</feature>
<dbReference type="FunFam" id="2.60.120.10:FF:000034">
    <property type="entry name" value="Homogentisate 1,2-dioxygenase"/>
    <property type="match status" value="1"/>
</dbReference>
<reference evidence="16" key="1">
    <citation type="submission" date="2017-01" db="EMBL/GenBank/DDBJ databases">
        <authorList>
            <person name="Wang Y."/>
            <person name="White M."/>
            <person name="Kvist S."/>
            <person name="Moncalvo J.-M."/>
        </authorList>
    </citation>
    <scope>NUCLEOTIDE SEQUENCE [LARGE SCALE GENOMIC DNA]</scope>
    <source>
        <strain evidence="16">ID-206-W2</strain>
    </source>
</reference>
<feature type="binding site" evidence="12">
    <location>
        <position position="392"/>
    </location>
    <ligand>
        <name>homogentisate</name>
        <dbReference type="ChEBI" id="CHEBI:16169"/>
    </ligand>
</feature>
<evidence type="ECO:0000256" key="5">
    <source>
        <dbReference type="ARBA" id="ARBA00022723"/>
    </source>
</evidence>
<dbReference type="GO" id="GO:0005737">
    <property type="term" value="C:cytoplasm"/>
    <property type="evidence" value="ECO:0007669"/>
    <property type="project" value="TreeGrafter"/>
</dbReference>
<organism evidence="15 16">
    <name type="scientific">Smittium culicis</name>
    <dbReference type="NCBI Taxonomy" id="133412"/>
    <lineage>
        <taxon>Eukaryota</taxon>
        <taxon>Fungi</taxon>
        <taxon>Fungi incertae sedis</taxon>
        <taxon>Zoopagomycota</taxon>
        <taxon>Kickxellomycotina</taxon>
        <taxon>Harpellomycetes</taxon>
        <taxon>Harpellales</taxon>
        <taxon>Legeriomycetaceae</taxon>
        <taxon>Smittium</taxon>
    </lineage>
</organism>
<dbReference type="EMBL" id="LSSM01001879">
    <property type="protein sequence ID" value="OMJ24187.1"/>
    <property type="molecule type" value="Genomic_DNA"/>
</dbReference>
<feature type="binding site" evidence="12">
    <location>
        <position position="414"/>
    </location>
    <ligand>
        <name>homogentisate</name>
        <dbReference type="ChEBI" id="CHEBI:16169"/>
    </ligand>
</feature>
<evidence type="ECO:0000256" key="4">
    <source>
        <dbReference type="ARBA" id="ARBA00013127"/>
    </source>
</evidence>
<dbReference type="UniPathway" id="UPA00139">
    <property type="reaction ID" value="UER00339"/>
</dbReference>
<dbReference type="GO" id="GO:0046872">
    <property type="term" value="F:metal ion binding"/>
    <property type="evidence" value="ECO:0007669"/>
    <property type="project" value="UniProtKB-KW"/>
</dbReference>
<keyword evidence="5 12" id="KW-0479">Metal-binding</keyword>
<feature type="domain" description="Homogentisate 1,2-dioxygenase N-terminal" evidence="14">
    <location>
        <begin position="12"/>
        <end position="320"/>
    </location>
</feature>
<accession>A0A1R1YB84</accession>
<keyword evidence="10" id="KW-0585">Phenylalanine catabolism</keyword>
<feature type="binding site" evidence="12">
    <location>
        <position position="377"/>
    </location>
    <ligand>
        <name>Fe cation</name>
        <dbReference type="ChEBI" id="CHEBI:24875"/>
    </ligand>
</feature>
<dbReference type="InterPro" id="IPR014710">
    <property type="entry name" value="RmlC-like_jellyroll"/>
</dbReference>
<gene>
    <name evidence="15" type="ORF">AYI69_g4725</name>
</gene>
<dbReference type="CDD" id="cd07000">
    <property type="entry name" value="cupin_HGO_N"/>
    <property type="match status" value="1"/>
</dbReference>
<dbReference type="InterPro" id="IPR011051">
    <property type="entry name" value="RmlC_Cupin_sf"/>
</dbReference>
<keyword evidence="8" id="KW-0560">Oxidoreductase</keyword>
<dbReference type="InterPro" id="IPR046451">
    <property type="entry name" value="HgmA_C"/>
</dbReference>
<dbReference type="Pfam" id="PF20510">
    <property type="entry name" value="HgmA_N"/>
    <property type="match status" value="1"/>
</dbReference>
<evidence type="ECO:0000313" key="15">
    <source>
        <dbReference type="EMBL" id="OMJ24187.1"/>
    </source>
</evidence>
<evidence type="ECO:0000256" key="2">
    <source>
        <dbReference type="ARBA" id="ARBA00004704"/>
    </source>
</evidence>
<evidence type="ECO:0000313" key="16">
    <source>
        <dbReference type="Proteomes" id="UP000187429"/>
    </source>
</evidence>
<keyword evidence="7 15" id="KW-0223">Dioxygenase</keyword>
<evidence type="ECO:0000259" key="13">
    <source>
        <dbReference type="Pfam" id="PF04209"/>
    </source>
</evidence>
<dbReference type="Gene3D" id="2.60.120.10">
    <property type="entry name" value="Jelly Rolls"/>
    <property type="match status" value="1"/>
</dbReference>
<sequence>MKTFPELDPYIYQSGFNNEFESEAIAGSIPKHQNTPKHPPFGLYAEQLSGSSFTTPRNLNNFRTWLYKIRPSVVSSTPIEEYTRPVAATLTSSSASNGPYISDFVHPSYSNTHSPNFKQTLWTPFAFPDSNIKIDFVDGISTICGSGCPSLNSGLSIHIYSCNSSMTNKSFFNCDGDFLIVPQAGVAHFQTELGYLSVQPGEIIVIPRGIKFRVFFPEAANPVKNFRGYILEIYGAHFELPDLGPIGANGLASPRDFLYPVAAFDSSNIPAPNSKIVDPSTSSFQIIQKFNAKLFSSSQQFSPFDVVAWTGNYSPYKYNLANFIPVNAVIVDHSDPSIFTVLTAKSLKPGTAIADFVIFPSNRINPTLNTFRPSYYHRNVMSEFMGCISGSFDARDSSKFKPGCASLHNCLVPHGPFSATVRKELFERIDDSPTVTAEDDLSFMFETMFQLNTSTWALDISNNIYNQYHTGWQDIPSTFELPPHPKFISNLKPQN</sequence>
<evidence type="ECO:0000256" key="8">
    <source>
        <dbReference type="ARBA" id="ARBA00023002"/>
    </source>
</evidence>
<protein>
    <recommendedName>
        <fullName evidence="4">homogentisate 1,2-dioxygenase</fullName>
        <ecNumber evidence="4">1.13.11.5</ecNumber>
    </recommendedName>
</protein>
<comment type="pathway">
    <text evidence="2">Amino-acid degradation; L-phenylalanine degradation; acetoacetate and fumarate from L-phenylalanine: step 4/6.</text>
</comment>
<evidence type="ECO:0000256" key="11">
    <source>
        <dbReference type="PIRSR" id="PIRSR605708-1"/>
    </source>
</evidence>
<keyword evidence="6" id="KW-0828">Tyrosine catabolism</keyword>
<dbReference type="EC" id="1.13.11.5" evidence="4"/>
<dbReference type="PANTHER" id="PTHR11056">
    <property type="entry name" value="HOMOGENTISATE 1,2-DIOXYGENASE"/>
    <property type="match status" value="1"/>
</dbReference>
<evidence type="ECO:0000259" key="14">
    <source>
        <dbReference type="Pfam" id="PF20510"/>
    </source>
</evidence>
<feature type="binding site" evidence="12">
    <location>
        <position position="414"/>
    </location>
    <ligand>
        <name>Fe cation</name>
        <dbReference type="ChEBI" id="CHEBI:24875"/>
    </ligand>
</feature>
<dbReference type="GO" id="GO:0004411">
    <property type="term" value="F:homogentisate 1,2-dioxygenase activity"/>
    <property type="evidence" value="ECO:0007669"/>
    <property type="project" value="UniProtKB-EC"/>
</dbReference>
<evidence type="ECO:0000256" key="6">
    <source>
        <dbReference type="ARBA" id="ARBA00022878"/>
    </source>
</evidence>
<evidence type="ECO:0000256" key="12">
    <source>
        <dbReference type="PIRSR" id="PIRSR605708-2"/>
    </source>
</evidence>
<dbReference type="GO" id="GO:0006572">
    <property type="term" value="P:L-tyrosine catabolic process"/>
    <property type="evidence" value="ECO:0007669"/>
    <property type="project" value="UniProtKB-KW"/>
</dbReference>
<feature type="active site" description="Proton acceptor" evidence="11">
    <location>
        <position position="333"/>
    </location>
</feature>
<dbReference type="InterPro" id="IPR005708">
    <property type="entry name" value="Homogentis_dOase"/>
</dbReference>
<dbReference type="PANTHER" id="PTHR11056:SF0">
    <property type="entry name" value="HOMOGENTISATE 1,2-DIOXYGENASE"/>
    <property type="match status" value="1"/>
</dbReference>
<evidence type="ECO:0000256" key="9">
    <source>
        <dbReference type="ARBA" id="ARBA00023004"/>
    </source>
</evidence>
<evidence type="ECO:0000256" key="7">
    <source>
        <dbReference type="ARBA" id="ARBA00022964"/>
    </source>
</evidence>
<proteinExistence type="inferred from homology"/>
<name>A0A1R1YB84_9FUNG</name>
<comment type="cofactor">
    <cofactor evidence="1 12">
        <name>Fe cation</name>
        <dbReference type="ChEBI" id="CHEBI:24875"/>
    </cofactor>
</comment>
<evidence type="ECO:0000256" key="1">
    <source>
        <dbReference type="ARBA" id="ARBA00001962"/>
    </source>
</evidence>
<evidence type="ECO:0000256" key="3">
    <source>
        <dbReference type="ARBA" id="ARBA00007757"/>
    </source>
</evidence>
<dbReference type="SUPFAM" id="SSF51182">
    <property type="entry name" value="RmlC-like cupins"/>
    <property type="match status" value="1"/>
</dbReference>
<comment type="caution">
    <text evidence="15">The sequence shown here is derived from an EMBL/GenBank/DDBJ whole genome shotgun (WGS) entry which is preliminary data.</text>
</comment>
<feature type="domain" description="Homogentisate 1,2-dioxygenase C-terminal" evidence="13">
    <location>
        <begin position="322"/>
        <end position="478"/>
    </location>
</feature>
<dbReference type="OrthoDB" id="1689029at2759"/>
<keyword evidence="16" id="KW-1185">Reference proteome</keyword>
<evidence type="ECO:0000256" key="10">
    <source>
        <dbReference type="ARBA" id="ARBA00023232"/>
    </source>
</evidence>
<dbReference type="InterPro" id="IPR046452">
    <property type="entry name" value="HgmA_N"/>
</dbReference>
<dbReference type="AlphaFoldDB" id="A0A1R1YB84"/>
<keyword evidence="9 12" id="KW-0408">Iron</keyword>